<dbReference type="PANTHER" id="PTHR42734">
    <property type="entry name" value="METAL TRANSPORT SYSTEM ATP-BINDING PROTEIN TM_0124-RELATED"/>
    <property type="match status" value="1"/>
</dbReference>
<dbReference type="EMBL" id="JACOIK010000001">
    <property type="protein sequence ID" value="MBD1431533.1"/>
    <property type="molecule type" value="Genomic_DNA"/>
</dbReference>
<comment type="caution">
    <text evidence="5">The sequence shown here is derived from an EMBL/GenBank/DDBJ whole genome shotgun (WGS) entry which is preliminary data.</text>
</comment>
<feature type="domain" description="ABC transporter" evidence="4">
    <location>
        <begin position="7"/>
        <end position="227"/>
    </location>
</feature>
<dbReference type="PROSITE" id="PS50893">
    <property type="entry name" value="ABC_TRANSPORTER_2"/>
    <property type="match status" value="1"/>
</dbReference>
<dbReference type="InterPro" id="IPR050153">
    <property type="entry name" value="Metal_Ion_Import_ABC"/>
</dbReference>
<sequence>MDDVKELYIDSVEFSYVNNRPILTGAYLKCRTGDIIGLLGRNGCGKSTLMRIIFGTLKAQHSYILLNGKKIEKPYLTSKIGYLPQHSFLPTHERVSYLIWLLVKSATLRQRLLDDNRIQTLKDKKVYQLSGGELRYLEICLLIYQPTDFVLLDEPFTGLEPVYVQYITDLIIHFKDEKGFVISDHNYRNVLDIATQTILLQNGGCRQIQDKKELEFFYVPDGTFDMD</sequence>
<evidence type="ECO:0000256" key="3">
    <source>
        <dbReference type="ARBA" id="ARBA00022840"/>
    </source>
</evidence>
<reference evidence="5 6" key="1">
    <citation type="submission" date="2020-08" db="EMBL/GenBank/DDBJ databases">
        <title>Sphingobacterium sp. DN00404 isolated from aquaculture water.</title>
        <authorList>
            <person name="Zhang M."/>
        </authorList>
    </citation>
    <scope>NUCLEOTIDE SEQUENCE [LARGE SCALE GENOMIC DNA]</scope>
    <source>
        <strain evidence="5 6">DN00404</strain>
    </source>
</reference>
<evidence type="ECO:0000259" key="4">
    <source>
        <dbReference type="PROSITE" id="PS50893"/>
    </source>
</evidence>
<dbReference type="Proteomes" id="UP000602759">
    <property type="component" value="Unassembled WGS sequence"/>
</dbReference>
<evidence type="ECO:0000313" key="5">
    <source>
        <dbReference type="EMBL" id="MBD1431533.1"/>
    </source>
</evidence>
<name>A0ABR7YK02_9SPHI</name>
<dbReference type="SMART" id="SM00382">
    <property type="entry name" value="AAA"/>
    <property type="match status" value="1"/>
</dbReference>
<dbReference type="GO" id="GO:0005524">
    <property type="term" value="F:ATP binding"/>
    <property type="evidence" value="ECO:0007669"/>
    <property type="project" value="UniProtKB-KW"/>
</dbReference>
<dbReference type="InterPro" id="IPR003593">
    <property type="entry name" value="AAA+_ATPase"/>
</dbReference>
<gene>
    <name evidence="5" type="ORF">H8B06_01740</name>
</gene>
<keyword evidence="2" id="KW-0547">Nucleotide-binding</keyword>
<evidence type="ECO:0000256" key="2">
    <source>
        <dbReference type="ARBA" id="ARBA00022741"/>
    </source>
</evidence>
<dbReference type="InterPro" id="IPR027417">
    <property type="entry name" value="P-loop_NTPase"/>
</dbReference>
<proteinExistence type="predicted"/>
<dbReference type="InterPro" id="IPR003439">
    <property type="entry name" value="ABC_transporter-like_ATP-bd"/>
</dbReference>
<protein>
    <submittedName>
        <fullName evidence="5">ATP-binding cassette domain-containing protein</fullName>
    </submittedName>
</protein>
<evidence type="ECO:0000256" key="1">
    <source>
        <dbReference type="ARBA" id="ARBA00022448"/>
    </source>
</evidence>
<dbReference type="SUPFAM" id="SSF52540">
    <property type="entry name" value="P-loop containing nucleoside triphosphate hydrolases"/>
    <property type="match status" value="1"/>
</dbReference>
<accession>A0ABR7YK02</accession>
<dbReference type="Gene3D" id="3.40.50.300">
    <property type="entry name" value="P-loop containing nucleotide triphosphate hydrolases"/>
    <property type="match status" value="1"/>
</dbReference>
<dbReference type="RefSeq" id="WP_190992544.1">
    <property type="nucleotide sequence ID" value="NZ_JACOIK010000001.1"/>
</dbReference>
<dbReference type="Pfam" id="PF00005">
    <property type="entry name" value="ABC_tran"/>
    <property type="match status" value="1"/>
</dbReference>
<organism evidence="5 6">
    <name type="scientific">Sphingobacterium micropteri</name>
    <dbReference type="NCBI Taxonomy" id="2763501"/>
    <lineage>
        <taxon>Bacteria</taxon>
        <taxon>Pseudomonadati</taxon>
        <taxon>Bacteroidota</taxon>
        <taxon>Sphingobacteriia</taxon>
        <taxon>Sphingobacteriales</taxon>
        <taxon>Sphingobacteriaceae</taxon>
        <taxon>Sphingobacterium</taxon>
    </lineage>
</organism>
<keyword evidence="1" id="KW-0813">Transport</keyword>
<keyword evidence="3 5" id="KW-0067">ATP-binding</keyword>
<evidence type="ECO:0000313" key="6">
    <source>
        <dbReference type="Proteomes" id="UP000602759"/>
    </source>
</evidence>
<keyword evidence="6" id="KW-1185">Reference proteome</keyword>